<comment type="caution">
    <text evidence="5">The sequence shown here is derived from an EMBL/GenBank/DDBJ whole genome shotgun (WGS) entry which is preliminary data.</text>
</comment>
<dbReference type="Proteomes" id="UP000316238">
    <property type="component" value="Unassembled WGS sequence"/>
</dbReference>
<dbReference type="PROSITE" id="PS50893">
    <property type="entry name" value="ABC_TRANSPORTER_2"/>
    <property type="match status" value="1"/>
</dbReference>
<dbReference type="GO" id="GO:0016887">
    <property type="term" value="F:ATP hydrolysis activity"/>
    <property type="evidence" value="ECO:0007669"/>
    <property type="project" value="InterPro"/>
</dbReference>
<dbReference type="AlphaFoldDB" id="A0A521G0Y8"/>
<evidence type="ECO:0000256" key="3">
    <source>
        <dbReference type="ARBA" id="ARBA00022840"/>
    </source>
</evidence>
<dbReference type="Pfam" id="PF00005">
    <property type="entry name" value="ABC_tran"/>
    <property type="match status" value="1"/>
</dbReference>
<sequence>MNPILQINNLCKSFADFTAVNDISLEVAAGEIFGFLGPNGAGKTTTIKILAGLLQPDSGTVLINGHSLIEQPLACKQDTGYVPDRPWLFEKLTGSEYLKFIASLYQLPEQRFSAESQNYLDIFDLGKWQDHLIESYSHGMRQKLIMTSVLMLDQPLMIIDEPMVGLDPKSARIVKELFKQKAAAGTAIFLSTHSLEIAEELCRRIAIITNGTLRVIGTMEELRNQAGKADQSLNLEDIFLELTGAWEMRQVIEALKSA</sequence>
<dbReference type="SUPFAM" id="SSF52540">
    <property type="entry name" value="P-loop containing nucleoside triphosphate hydrolases"/>
    <property type="match status" value="1"/>
</dbReference>
<name>A0A521G0Y8_9BACT</name>
<protein>
    <submittedName>
        <fullName evidence="5">ABC-2 type transport system ATP-binding protein</fullName>
    </submittedName>
</protein>
<dbReference type="InterPro" id="IPR051782">
    <property type="entry name" value="ABC_Transporter_VariousFunc"/>
</dbReference>
<evidence type="ECO:0000313" key="5">
    <source>
        <dbReference type="EMBL" id="TAA74662.1"/>
    </source>
</evidence>
<dbReference type="InterPro" id="IPR003439">
    <property type="entry name" value="ABC_transporter-like_ATP-bd"/>
</dbReference>
<accession>A0A521G0Y8</accession>
<proteinExistence type="predicted"/>
<dbReference type="EMBL" id="NQJD01000020">
    <property type="protein sequence ID" value="TAA74662.1"/>
    <property type="molecule type" value="Genomic_DNA"/>
</dbReference>
<dbReference type="PANTHER" id="PTHR42939">
    <property type="entry name" value="ABC TRANSPORTER ATP-BINDING PROTEIN ALBC-RELATED"/>
    <property type="match status" value="1"/>
</dbReference>
<dbReference type="GO" id="GO:0005524">
    <property type="term" value="F:ATP binding"/>
    <property type="evidence" value="ECO:0007669"/>
    <property type="project" value="UniProtKB-KW"/>
</dbReference>
<reference evidence="5" key="1">
    <citation type="submission" date="2017-07" db="EMBL/GenBank/DDBJ databases">
        <title>The cable genome - Insights into the physiology and evolution of filamentous bacteria capable of sulfide oxidation via long distance electron transfer.</title>
        <authorList>
            <person name="Thorup C."/>
            <person name="Bjerg J.T."/>
            <person name="Schreiber L."/>
            <person name="Nielsen L.P."/>
            <person name="Kjeldsen K.U."/>
            <person name="Boesen T."/>
            <person name="Boggild A."/>
            <person name="Meysman F."/>
            <person name="Geelhoed J."/>
            <person name="Schramm A."/>
        </authorList>
    </citation>
    <scope>NUCLEOTIDE SEQUENCE [LARGE SCALE GENOMIC DNA]</scope>
    <source>
        <strain evidence="5">GS</strain>
    </source>
</reference>
<evidence type="ECO:0000313" key="6">
    <source>
        <dbReference type="Proteomes" id="UP000316238"/>
    </source>
</evidence>
<dbReference type="PANTHER" id="PTHR42939:SF1">
    <property type="entry name" value="ABC TRANSPORTER ATP-BINDING PROTEIN ALBC-RELATED"/>
    <property type="match status" value="1"/>
</dbReference>
<evidence type="ECO:0000256" key="1">
    <source>
        <dbReference type="ARBA" id="ARBA00022448"/>
    </source>
</evidence>
<gene>
    <name evidence="5" type="ORF">CDV28_12017</name>
</gene>
<keyword evidence="1" id="KW-0813">Transport</keyword>
<dbReference type="Gene3D" id="3.40.50.300">
    <property type="entry name" value="P-loop containing nucleotide triphosphate hydrolases"/>
    <property type="match status" value="1"/>
</dbReference>
<evidence type="ECO:0000256" key="2">
    <source>
        <dbReference type="ARBA" id="ARBA00022741"/>
    </source>
</evidence>
<feature type="domain" description="ABC transporter" evidence="4">
    <location>
        <begin position="5"/>
        <end position="235"/>
    </location>
</feature>
<organism evidence="5 6">
    <name type="scientific">Candidatus Electronema aureum</name>
    <dbReference type="NCBI Taxonomy" id="2005002"/>
    <lineage>
        <taxon>Bacteria</taxon>
        <taxon>Pseudomonadati</taxon>
        <taxon>Thermodesulfobacteriota</taxon>
        <taxon>Desulfobulbia</taxon>
        <taxon>Desulfobulbales</taxon>
        <taxon>Desulfobulbaceae</taxon>
        <taxon>Candidatus Electronema</taxon>
    </lineage>
</organism>
<keyword evidence="6" id="KW-1185">Reference proteome</keyword>
<keyword evidence="3 5" id="KW-0067">ATP-binding</keyword>
<dbReference type="InterPro" id="IPR003593">
    <property type="entry name" value="AAA+_ATPase"/>
</dbReference>
<dbReference type="InterPro" id="IPR027417">
    <property type="entry name" value="P-loop_NTPase"/>
</dbReference>
<evidence type="ECO:0000259" key="4">
    <source>
        <dbReference type="PROSITE" id="PS50893"/>
    </source>
</evidence>
<dbReference type="CDD" id="cd03230">
    <property type="entry name" value="ABC_DR_subfamily_A"/>
    <property type="match status" value="1"/>
</dbReference>
<keyword evidence="2" id="KW-0547">Nucleotide-binding</keyword>
<dbReference type="SMART" id="SM00382">
    <property type="entry name" value="AAA"/>
    <property type="match status" value="1"/>
</dbReference>